<gene>
    <name evidence="1" type="ORF">DFL_009741</name>
</gene>
<dbReference type="STRING" id="97331.A0A436ZSI2"/>
<dbReference type="OrthoDB" id="3439489at2759"/>
<dbReference type="CDD" id="cd23428">
    <property type="entry name" value="beta-trefoil_Ricin_SPI"/>
    <property type="match status" value="1"/>
</dbReference>
<protein>
    <recommendedName>
        <fullName evidence="3">MIR domain-containing protein</fullName>
    </recommendedName>
</protein>
<keyword evidence="2" id="KW-1185">Reference proteome</keyword>
<dbReference type="RefSeq" id="XP_067487438.1">
    <property type="nucleotide sequence ID" value="XM_067639674.1"/>
</dbReference>
<organism evidence="1 2">
    <name type="scientific">Arthrobotrys flagrans</name>
    <name type="common">Nematode-trapping fungus</name>
    <name type="synonym">Trichothecium flagrans</name>
    <dbReference type="NCBI Taxonomy" id="97331"/>
    <lineage>
        <taxon>Eukaryota</taxon>
        <taxon>Fungi</taxon>
        <taxon>Dikarya</taxon>
        <taxon>Ascomycota</taxon>
        <taxon>Pezizomycotina</taxon>
        <taxon>Orbiliomycetes</taxon>
        <taxon>Orbiliales</taxon>
        <taxon>Orbiliaceae</taxon>
        <taxon>Arthrobotrys</taxon>
    </lineage>
</organism>
<evidence type="ECO:0000313" key="1">
    <source>
        <dbReference type="EMBL" id="RVD81894.1"/>
    </source>
</evidence>
<name>A0A436ZSI2_ARTFL</name>
<reference evidence="1 2" key="1">
    <citation type="submission" date="2019-01" db="EMBL/GenBank/DDBJ databases">
        <title>Intercellular communication is required for trap formation in the nematode-trapping fungus Duddingtonia flagrans.</title>
        <authorList>
            <person name="Youssar L."/>
            <person name="Wernet V."/>
            <person name="Hensel N."/>
            <person name="Hildebrandt H.-G."/>
            <person name="Fischer R."/>
        </authorList>
    </citation>
    <scope>NUCLEOTIDE SEQUENCE [LARGE SCALE GENOMIC DNA]</scope>
    <source>
        <strain evidence="1 2">CBS H-5679</strain>
    </source>
</reference>
<dbReference type="AlphaFoldDB" id="A0A436ZSI2"/>
<dbReference type="Proteomes" id="UP000283090">
    <property type="component" value="Unassembled WGS sequence"/>
</dbReference>
<dbReference type="GeneID" id="93592052"/>
<dbReference type="InterPro" id="IPR031755">
    <property type="entry name" value="Inhibitor_I66"/>
</dbReference>
<comment type="caution">
    <text evidence="1">The sequence shown here is derived from an EMBL/GenBank/DDBJ whole genome shotgun (WGS) entry which is preliminary data.</text>
</comment>
<evidence type="ECO:0000313" key="2">
    <source>
        <dbReference type="Proteomes" id="UP000283090"/>
    </source>
</evidence>
<dbReference type="GO" id="GO:0004867">
    <property type="term" value="F:serine-type endopeptidase inhibitor activity"/>
    <property type="evidence" value="ECO:0007669"/>
    <property type="project" value="InterPro"/>
</dbReference>
<accession>A0A436ZSI2</accession>
<dbReference type="VEuPathDB" id="FungiDB:DFL_009741"/>
<sequence length="146" mass="16707">MEEIHEEFSSGQYTILSAHDPENLRVGRHYHEDKSLHPNAIYALERDETRPNSTWQVEHRGGDEHILKCNGAPTVAHDLHLFAILTEEPERTVWKINKQARGGYTIVNKEDPIGASWVISFVEAHDEKPIAVRSLIVFPTYPPTYP</sequence>
<dbReference type="Gene3D" id="2.80.10.50">
    <property type="match status" value="1"/>
</dbReference>
<proteinExistence type="predicted"/>
<evidence type="ECO:0008006" key="3">
    <source>
        <dbReference type="Google" id="ProtNLM"/>
    </source>
</evidence>
<dbReference type="Pfam" id="PF16850">
    <property type="entry name" value="Inhibitor_I66"/>
    <property type="match status" value="1"/>
</dbReference>
<dbReference type="EMBL" id="SAEB01000012">
    <property type="protein sequence ID" value="RVD81894.1"/>
    <property type="molecule type" value="Genomic_DNA"/>
</dbReference>